<feature type="non-terminal residue" evidence="1">
    <location>
        <position position="47"/>
    </location>
</feature>
<proteinExistence type="predicted"/>
<accession>F3GQM9</accession>
<gene>
    <name evidence="1" type="ORF">PSYPI_46244</name>
</gene>
<dbReference type="AlphaFoldDB" id="F3GQM9"/>
<evidence type="ECO:0000313" key="1">
    <source>
        <dbReference type="EMBL" id="EGH49382.1"/>
    </source>
</evidence>
<protein>
    <submittedName>
        <fullName evidence="1">Uncharacterized protein</fullName>
    </submittedName>
</protein>
<evidence type="ECO:0000313" key="2">
    <source>
        <dbReference type="Proteomes" id="UP000004986"/>
    </source>
</evidence>
<sequence>MFFQLLKRTLNDLPSFQIPLFSLTLYVWVLKCVTFEYVRAHQERSAI</sequence>
<keyword evidence="2" id="KW-1185">Reference proteome</keyword>
<dbReference type="EMBL" id="AEAI01004201">
    <property type="protein sequence ID" value="EGH49382.1"/>
    <property type="molecule type" value="Genomic_DNA"/>
</dbReference>
<organism evidence="1 2">
    <name type="scientific">Pseudomonas syringae pv. pisi str. 1704B</name>
    <dbReference type="NCBI Taxonomy" id="629263"/>
    <lineage>
        <taxon>Bacteria</taxon>
        <taxon>Pseudomonadati</taxon>
        <taxon>Pseudomonadota</taxon>
        <taxon>Gammaproteobacteria</taxon>
        <taxon>Pseudomonadales</taxon>
        <taxon>Pseudomonadaceae</taxon>
        <taxon>Pseudomonas</taxon>
        <taxon>Pseudomonas syringae</taxon>
    </lineage>
</organism>
<comment type="caution">
    <text evidence="1">The sequence shown here is derived from an EMBL/GenBank/DDBJ whole genome shotgun (WGS) entry which is preliminary data.</text>
</comment>
<name>F3GQM9_PSESJ</name>
<dbReference type="Proteomes" id="UP000004986">
    <property type="component" value="Unassembled WGS sequence"/>
</dbReference>
<reference evidence="1 2" key="1">
    <citation type="journal article" date="2011" name="PLoS Pathog.">
        <title>Dynamic evolution of pathogenicity revealed by sequencing and comparative genomics of 19 Pseudomonas syringae isolates.</title>
        <authorList>
            <person name="Baltrus D.A."/>
            <person name="Nishimura M.T."/>
            <person name="Romanchuk A."/>
            <person name="Chang J.H."/>
            <person name="Mukhtar M.S."/>
            <person name="Cherkis K."/>
            <person name="Roach J."/>
            <person name="Grant S.R."/>
            <person name="Jones C.D."/>
            <person name="Dangl J.L."/>
        </authorList>
    </citation>
    <scope>NUCLEOTIDE SEQUENCE [LARGE SCALE GENOMIC DNA]</scope>
    <source>
        <strain evidence="1 2">1704B</strain>
    </source>
</reference>
<dbReference type="HOGENOM" id="CLU_217034_0_0_6"/>